<feature type="transmembrane region" description="Helical" evidence="1">
    <location>
        <begin position="201"/>
        <end position="218"/>
    </location>
</feature>
<proteinExistence type="predicted"/>
<name>A0ABY4F6G5_9BACT</name>
<dbReference type="EMBL" id="CP095049">
    <property type="protein sequence ID" value="UOQ52251.1"/>
    <property type="molecule type" value="Genomic_DNA"/>
</dbReference>
<feature type="transmembrane region" description="Helical" evidence="1">
    <location>
        <begin position="85"/>
        <end position="109"/>
    </location>
</feature>
<dbReference type="PANTHER" id="PTHR37314:SF5">
    <property type="entry name" value="SLR0142 PROTEIN"/>
    <property type="match status" value="1"/>
</dbReference>
<keyword evidence="3" id="KW-1185">Reference proteome</keyword>
<reference evidence="2 3" key="1">
    <citation type="submission" date="2022-04" db="EMBL/GenBank/DDBJ databases">
        <title>Hymenobacter sp. isolated from the air.</title>
        <authorList>
            <person name="Won M."/>
            <person name="Lee C.-M."/>
            <person name="Woen H.-Y."/>
            <person name="Kwon S.-W."/>
        </authorList>
    </citation>
    <scope>NUCLEOTIDE SEQUENCE [LARGE SCALE GENOMIC DNA]</scope>
    <source>
        <strain evidence="3">5116 S-27</strain>
    </source>
</reference>
<keyword evidence="1" id="KW-1133">Transmembrane helix</keyword>
<feature type="transmembrane region" description="Helical" evidence="1">
    <location>
        <begin position="115"/>
        <end position="138"/>
    </location>
</feature>
<feature type="transmembrane region" description="Helical" evidence="1">
    <location>
        <begin position="57"/>
        <end position="78"/>
    </location>
</feature>
<protein>
    <submittedName>
        <fullName evidence="2">DUF1275 domain-containing protein</fullName>
    </submittedName>
</protein>
<keyword evidence="1" id="KW-0472">Membrane</keyword>
<dbReference type="Proteomes" id="UP000831785">
    <property type="component" value="Chromosome"/>
</dbReference>
<feature type="transmembrane region" description="Helical" evidence="1">
    <location>
        <begin position="179"/>
        <end position="195"/>
    </location>
</feature>
<sequence>MELLANRIQLLSVVLTLVAGFCDTVTFVAADSLFSAHVTGNFIVFAYDAVHQVESHAWTKLCSFPVFVAAVAAGRWVGGRSQNRYALLLWEGALLVLAGLLALGLQWSGHGTAELLQAAALLVVFAMGLQNAFGRLFAKETYGPSTVMTGNVTQATLDVVAVLSAAATPEQAGSLRKQLLVIGAFLLGCLLGAVAAKTAGLGIVAGAGLPLLGLALGWHRQARREA</sequence>
<accession>A0ABY4F6G5</accession>
<dbReference type="InterPro" id="IPR010699">
    <property type="entry name" value="DUF1275"/>
</dbReference>
<dbReference type="Pfam" id="PF06912">
    <property type="entry name" value="DUF1275"/>
    <property type="match status" value="1"/>
</dbReference>
<dbReference type="PANTHER" id="PTHR37314">
    <property type="entry name" value="SLR0142 PROTEIN"/>
    <property type="match status" value="1"/>
</dbReference>
<evidence type="ECO:0000256" key="1">
    <source>
        <dbReference type="SAM" id="Phobius"/>
    </source>
</evidence>
<evidence type="ECO:0000313" key="3">
    <source>
        <dbReference type="Proteomes" id="UP000831785"/>
    </source>
</evidence>
<organism evidence="2 3">
    <name type="scientific">Hymenobacter cellulosivorans</name>
    <dbReference type="NCBI Taxonomy" id="2932249"/>
    <lineage>
        <taxon>Bacteria</taxon>
        <taxon>Pseudomonadati</taxon>
        <taxon>Bacteroidota</taxon>
        <taxon>Cytophagia</taxon>
        <taxon>Cytophagales</taxon>
        <taxon>Hymenobacteraceae</taxon>
        <taxon>Hymenobacter</taxon>
    </lineage>
</organism>
<keyword evidence="1" id="KW-0812">Transmembrane</keyword>
<evidence type="ECO:0000313" key="2">
    <source>
        <dbReference type="EMBL" id="UOQ52251.1"/>
    </source>
</evidence>
<gene>
    <name evidence="2" type="ORF">MUN80_21120</name>
</gene>
<dbReference type="RefSeq" id="WP_244716041.1">
    <property type="nucleotide sequence ID" value="NZ_CP095049.1"/>
</dbReference>